<dbReference type="AlphaFoldDB" id="A0A412W2P8"/>
<reference evidence="4 5" key="1">
    <citation type="submission" date="2018-08" db="EMBL/GenBank/DDBJ databases">
        <title>A genome reference for cultivated species of the human gut microbiota.</title>
        <authorList>
            <person name="Zou Y."/>
            <person name="Xue W."/>
            <person name="Luo G."/>
        </authorList>
    </citation>
    <scope>NUCLEOTIDE SEQUENCE [LARGE SCALE GENOMIC DNA]</scope>
    <source>
        <strain evidence="2 4">AF14-6AC</strain>
        <strain evidence="3 5">OF03-11</strain>
    </source>
</reference>
<dbReference type="GeneID" id="61274144"/>
<comment type="caution">
    <text evidence="2">The sequence shown here is derived from an EMBL/GenBank/DDBJ whole genome shotgun (WGS) entry which is preliminary data.</text>
</comment>
<evidence type="ECO:0000313" key="4">
    <source>
        <dbReference type="Proteomes" id="UP000283426"/>
    </source>
</evidence>
<evidence type="ECO:0000256" key="1">
    <source>
        <dbReference type="SAM" id="Phobius"/>
    </source>
</evidence>
<protein>
    <submittedName>
        <fullName evidence="2">Uncharacterized protein</fullName>
    </submittedName>
</protein>
<keyword evidence="1" id="KW-0812">Transmembrane</keyword>
<feature type="transmembrane region" description="Helical" evidence="1">
    <location>
        <begin position="28"/>
        <end position="47"/>
    </location>
</feature>
<dbReference type="Proteomes" id="UP000284434">
    <property type="component" value="Unassembled WGS sequence"/>
</dbReference>
<dbReference type="EMBL" id="QSCO01000004">
    <property type="protein sequence ID" value="RGY09072.1"/>
    <property type="molecule type" value="Genomic_DNA"/>
</dbReference>
<proteinExistence type="predicted"/>
<name>A0A412W2P8_9BACT</name>
<accession>A0A412W2P8</accession>
<dbReference type="Proteomes" id="UP000283426">
    <property type="component" value="Unassembled WGS sequence"/>
</dbReference>
<dbReference type="EMBL" id="QRYW01000062">
    <property type="protein sequence ID" value="RGV18000.1"/>
    <property type="molecule type" value="Genomic_DNA"/>
</dbReference>
<organism evidence="2 4">
    <name type="scientific">Odoribacter splanchnicus</name>
    <dbReference type="NCBI Taxonomy" id="28118"/>
    <lineage>
        <taxon>Bacteria</taxon>
        <taxon>Pseudomonadati</taxon>
        <taxon>Bacteroidota</taxon>
        <taxon>Bacteroidia</taxon>
        <taxon>Bacteroidales</taxon>
        <taxon>Odoribacteraceae</taxon>
        <taxon>Odoribacter</taxon>
    </lineage>
</organism>
<dbReference type="RefSeq" id="WP_013611199.1">
    <property type="nucleotide sequence ID" value="NZ_JABWDG010000074.1"/>
</dbReference>
<sequence>MEEHNNLSNRCPELQNILDSSFGFRFKWGTLLVILFILLILALSFFVSIREQQTLYAECKACQKQEHLWISTLYVRNTKTQLKNEQKVFIQNDTLKFSGVVCSIEQTQDGTYVLIRTTHPIDKSTKNNYIITYISTSTLGEIILSSIRDLI</sequence>
<evidence type="ECO:0000313" key="2">
    <source>
        <dbReference type="EMBL" id="RGV18000.1"/>
    </source>
</evidence>
<evidence type="ECO:0000313" key="3">
    <source>
        <dbReference type="EMBL" id="RGY09072.1"/>
    </source>
</evidence>
<evidence type="ECO:0000313" key="5">
    <source>
        <dbReference type="Proteomes" id="UP000284434"/>
    </source>
</evidence>
<gene>
    <name evidence="2" type="ORF">DWW24_20440</name>
    <name evidence="3" type="ORF">DXA53_04310</name>
</gene>
<keyword evidence="1" id="KW-0472">Membrane</keyword>
<keyword evidence="1" id="KW-1133">Transmembrane helix</keyword>